<organism evidence="2 3">
    <name type="scientific">Paraburkholderia unamae</name>
    <dbReference type="NCBI Taxonomy" id="219649"/>
    <lineage>
        <taxon>Bacteria</taxon>
        <taxon>Pseudomonadati</taxon>
        <taxon>Pseudomonadota</taxon>
        <taxon>Betaproteobacteria</taxon>
        <taxon>Burkholderiales</taxon>
        <taxon>Burkholderiaceae</taxon>
        <taxon>Paraburkholderia</taxon>
    </lineage>
</organism>
<proteinExistence type="predicted"/>
<dbReference type="PANTHER" id="PTHR33221">
    <property type="entry name" value="WINGED HELIX-TURN-HELIX TRANSCRIPTIONAL REGULATOR, RRF2 FAMILY"/>
    <property type="match status" value="1"/>
</dbReference>
<evidence type="ECO:0000313" key="2">
    <source>
        <dbReference type="EMBL" id="PVX71783.1"/>
    </source>
</evidence>
<evidence type="ECO:0000256" key="1">
    <source>
        <dbReference type="ARBA" id="ARBA00023125"/>
    </source>
</evidence>
<reference evidence="2 3" key="1">
    <citation type="submission" date="2018-05" db="EMBL/GenBank/DDBJ databases">
        <title>Genomic Encyclopedia of Type Strains, Phase IV (KMG-V): Genome sequencing to study the core and pangenomes of soil and plant-associated prokaryotes.</title>
        <authorList>
            <person name="Whitman W."/>
        </authorList>
    </citation>
    <scope>NUCLEOTIDE SEQUENCE [LARGE SCALE GENOMIC DNA]</scope>
    <source>
        <strain evidence="2 3">SCZa-39</strain>
    </source>
</reference>
<keyword evidence="1" id="KW-0238">DNA-binding</keyword>
<protein>
    <submittedName>
        <fullName evidence="2">BadM/Rrf2 family transcriptional regulator</fullName>
    </submittedName>
</protein>
<dbReference type="PANTHER" id="PTHR33221:SF4">
    <property type="entry name" value="HTH-TYPE TRANSCRIPTIONAL REPRESSOR NSRR"/>
    <property type="match status" value="1"/>
</dbReference>
<sequence>MVSVTRAAIAMRLTDYTDYSLRVMLYLALRRDSLATIQEISDAYGVSKNHLMKVVQRLGELGWIDTIRGRNGGLRLAQASLDLSVGAVVRQTESDFALVGCFPDEHGERRSCVIEPQCRLKHALAAARDAFLAELDRHTIGELVQPAGELTGLLGLAPIQFMPRLQPARPAPSREH</sequence>
<dbReference type="PROSITE" id="PS51197">
    <property type="entry name" value="HTH_RRF2_2"/>
    <property type="match status" value="1"/>
</dbReference>
<comment type="caution">
    <text evidence="2">The sequence shown here is derived from an EMBL/GenBank/DDBJ whole genome shotgun (WGS) entry which is preliminary data.</text>
</comment>
<accession>A0ABX5KA44</accession>
<dbReference type="SUPFAM" id="SSF46785">
    <property type="entry name" value="Winged helix' DNA-binding domain"/>
    <property type="match status" value="1"/>
</dbReference>
<gene>
    <name evidence="2" type="ORF">C7402_12745</name>
</gene>
<dbReference type="Pfam" id="PF02082">
    <property type="entry name" value="Rrf2"/>
    <property type="match status" value="1"/>
</dbReference>
<dbReference type="EMBL" id="QEOB01000027">
    <property type="protein sequence ID" value="PVX71783.1"/>
    <property type="molecule type" value="Genomic_DNA"/>
</dbReference>
<keyword evidence="3" id="KW-1185">Reference proteome</keyword>
<dbReference type="Proteomes" id="UP000245712">
    <property type="component" value="Unassembled WGS sequence"/>
</dbReference>
<dbReference type="NCBIfam" id="TIGR00738">
    <property type="entry name" value="rrf2_super"/>
    <property type="match status" value="1"/>
</dbReference>
<dbReference type="Gene3D" id="1.10.10.10">
    <property type="entry name" value="Winged helix-like DNA-binding domain superfamily/Winged helix DNA-binding domain"/>
    <property type="match status" value="1"/>
</dbReference>
<dbReference type="InterPro" id="IPR000944">
    <property type="entry name" value="Tscrpt_reg_Rrf2"/>
</dbReference>
<dbReference type="InterPro" id="IPR036390">
    <property type="entry name" value="WH_DNA-bd_sf"/>
</dbReference>
<dbReference type="InterPro" id="IPR036388">
    <property type="entry name" value="WH-like_DNA-bd_sf"/>
</dbReference>
<name>A0ABX5KA44_9BURK</name>
<evidence type="ECO:0000313" key="3">
    <source>
        <dbReference type="Proteomes" id="UP000245712"/>
    </source>
</evidence>